<name>A0A243WA32_9BACT</name>
<dbReference type="Pfam" id="PF13517">
    <property type="entry name" value="FG-GAP_3"/>
    <property type="match status" value="11"/>
</dbReference>
<dbReference type="Gene3D" id="2.130.10.130">
    <property type="entry name" value="Integrin alpha, N-terminal"/>
    <property type="match status" value="7"/>
</dbReference>
<dbReference type="InterPro" id="IPR032812">
    <property type="entry name" value="SbsA_Ig"/>
</dbReference>
<dbReference type="PANTHER" id="PTHR46580">
    <property type="entry name" value="SENSOR KINASE-RELATED"/>
    <property type="match status" value="1"/>
</dbReference>
<dbReference type="Gene3D" id="2.30.30.100">
    <property type="match status" value="2"/>
</dbReference>
<dbReference type="InterPro" id="IPR013517">
    <property type="entry name" value="FG-GAP"/>
</dbReference>
<dbReference type="CDD" id="cd00102">
    <property type="entry name" value="IPT"/>
    <property type="match status" value="1"/>
</dbReference>
<evidence type="ECO:0000259" key="2">
    <source>
        <dbReference type="Pfam" id="PF13205"/>
    </source>
</evidence>
<dbReference type="InterPro" id="IPR013783">
    <property type="entry name" value="Ig-like_fold"/>
</dbReference>
<dbReference type="Proteomes" id="UP000194873">
    <property type="component" value="Unassembled WGS sequence"/>
</dbReference>
<dbReference type="EMBL" id="MTSE01000018">
    <property type="protein sequence ID" value="OUJ71092.1"/>
    <property type="molecule type" value="Genomic_DNA"/>
</dbReference>
<dbReference type="Pfam" id="PF18962">
    <property type="entry name" value="Por_Secre_tail"/>
    <property type="match status" value="1"/>
</dbReference>
<feature type="domain" description="Secretion system C-terminal sorting" evidence="3">
    <location>
        <begin position="1933"/>
        <end position="2008"/>
    </location>
</feature>
<dbReference type="Gene3D" id="2.60.40.10">
    <property type="entry name" value="Immunoglobulins"/>
    <property type="match status" value="1"/>
</dbReference>
<dbReference type="NCBIfam" id="TIGR04183">
    <property type="entry name" value="Por_Secre_tail"/>
    <property type="match status" value="1"/>
</dbReference>
<evidence type="ECO:0000256" key="1">
    <source>
        <dbReference type="ARBA" id="ARBA00022729"/>
    </source>
</evidence>
<proteinExistence type="predicted"/>
<keyword evidence="5" id="KW-1185">Reference proteome</keyword>
<gene>
    <name evidence="4" type="ORF">BXP70_22510</name>
</gene>
<feature type="domain" description="SbsA Ig-like" evidence="2">
    <location>
        <begin position="1005"/>
        <end position="1098"/>
    </location>
</feature>
<accession>A0A243WA32</accession>
<evidence type="ECO:0000313" key="4">
    <source>
        <dbReference type="EMBL" id="OUJ71092.1"/>
    </source>
</evidence>
<dbReference type="InterPro" id="IPR028994">
    <property type="entry name" value="Integrin_alpha_N"/>
</dbReference>
<feature type="domain" description="SbsA Ig-like" evidence="2">
    <location>
        <begin position="12"/>
        <end position="112"/>
    </location>
</feature>
<protein>
    <recommendedName>
        <fullName evidence="6">Secretion system C-terminal sorting domain-containing protein</fullName>
    </recommendedName>
</protein>
<evidence type="ECO:0000313" key="5">
    <source>
        <dbReference type="Proteomes" id="UP000194873"/>
    </source>
</evidence>
<organism evidence="4 5">
    <name type="scientific">Hymenobacter crusticola</name>
    <dbReference type="NCBI Taxonomy" id="1770526"/>
    <lineage>
        <taxon>Bacteria</taxon>
        <taxon>Pseudomonadati</taxon>
        <taxon>Bacteroidota</taxon>
        <taxon>Cytophagia</taxon>
        <taxon>Cytophagales</taxon>
        <taxon>Hymenobacteraceae</taxon>
        <taxon>Hymenobacter</taxon>
    </lineage>
</organism>
<keyword evidence="1" id="KW-0732">Signal</keyword>
<dbReference type="InterPro" id="IPR026444">
    <property type="entry name" value="Secre_tail"/>
</dbReference>
<comment type="caution">
    <text evidence="4">The sequence shown here is derived from an EMBL/GenBank/DDBJ whole genome shotgun (WGS) entry which is preliminary data.</text>
</comment>
<reference evidence="4 5" key="1">
    <citation type="submission" date="2017-01" db="EMBL/GenBank/DDBJ databases">
        <title>A new Hymenobacter.</title>
        <authorList>
            <person name="Liang Y."/>
            <person name="Feng F."/>
        </authorList>
    </citation>
    <scope>NUCLEOTIDE SEQUENCE [LARGE SCALE GENOMIC DNA]</scope>
    <source>
        <strain evidence="4">MIMBbqt21</strain>
    </source>
</reference>
<dbReference type="SUPFAM" id="SSF69318">
    <property type="entry name" value="Integrin alpha N-terminal domain"/>
    <property type="match status" value="5"/>
</dbReference>
<evidence type="ECO:0008006" key="6">
    <source>
        <dbReference type="Google" id="ProtNLM"/>
    </source>
</evidence>
<dbReference type="InterPro" id="IPR014756">
    <property type="entry name" value="Ig_E-set"/>
</dbReference>
<sequence length="2009" mass="202902">MAVSSIGGAYAQAPTVTGLTPARNARSAPRTTNVAATFNQPLSNTPVTQQAIWVFGQQAGKKAGTATVSGNTLTFDPSSDFKAGETVYATITGAAQSSGGVGAIPHVFQFTTATALAPATFAPAQLAPLGFYPNEVKFGDLNGDGALDILAASNNSNVAIRLNNGSGVFGNTQTVAVGAEPRVLATADIDGDGDLDFLTSNNTSGTTPVSVNLNNGNGTFLSGQSVQPGGAVLSLTLGDVDGDGDADLLIGKYSTVAVRLNNGSGLFSGNQEVPVDAMFIEAVALGDVDSDGDLDLLTANDSRGTVSVRLNNGSGTFAGGSEVAVGGQLFDVTTGDVDADGDLDLVAASQSMGKVSVRLNSGNGTFTTGQDLVVGPSPYTVELGDLDGDGDLDLVTGRTSGGTSVSLNNGSGTYAPAKTLTPVSYSRPLALGDADNDGDLDILTGNDSSTSYGLNLFLNQPAPSITSVTPNTTSAGVSVTIIGNNLLGANGVTFNGVEATSFVANSNTQLTVTVPNGVSSGPLVVTSVLGNSNSVPFTISSALGVVSVTPARNSNTAPLRGPVTVTLRVPFSNSPATLGALKVFSQQSGGLKAGTASVNSTALSFTPASPFRAGETVYATLTGQAQSGPGAEITPHVFQFTTATSPSSGTFSPGTTLSLYTPITTVLTGDVDGDGDQDLLVLPSVSGSALRQVRIYLNNGNSSFTSASSFTLRSTPTNLELGDIDGDGDLDLLAPNNGPVLTGTLDTYLNNGQGAFTLVPGSAANPIALGTYKLRDADGDGDLDIFALNYATARVYFNNGSGTFGSMREVPVGENPVFLAVGDVDNDGDLDLLTAPYSPQMTVSVRLNDGTGTFSGNQEVYISEIFLPSGLDLGDVDGDGDLDFVTISNSTKNASIRLNNGAGQFSGNQEVAVGSGGNPRSVSLNDIDGDGDLDLLTTSTSNTVSVRRNNGAGIFTGNQEVPSTNTPGILYARDMDNDGDLDLVTLGYDVVQVQLNGNTTLLPTAFSPARNARSAPRDTDVAVTFNQALTNNAATQGALKVFGQQSGLKASAVTVSGNTLTLNPNADFKPGEKVFATLTTAAQSSTGSLPNAQVYQFTAAAASGPGTFLGGSDADGGGRLAVGDVDGDGDLDYVTYGGAVRLNNGSGTYTNGQQLSIGGPRNVALGDLDSDGDLDLVLSVNTGRGFVYVRLNNGAGTFSGTQQLSVGAEPYGLALGDVDADGDLDVLTANGTSGSVSVRLNDGLGTFASTGQELSTGGQSTSLALGDLDSDGDLDIIVGNVNTNTVLVRFNNGQGSFSGNQTVTVGFNPNNLALGDVDGDGDLDFVSSNLNNYVNGQRTNGTVSVGLNDGFGTFRESQQVALSGSPLDVTLGDLDGDGDLDLVSANGGSNFGSTASVRLNNGSGTFAGSQEVTVSSAPASVVLADADGDGDLDLYTGGSNSTSVRLNQSAASLLAVTAVSPKRNAPTAPRTTPVAVTLNQTLSNSPTNLDALRVFSAQAGGLKTGTSTVSGNTVSFATTASFKPGETVFATVLPVLRSTGNQTLVTPQVFQFTAATAPSTVTFSGSDLGVGTSPQATTTGDIDNDGDLDLLTVNTTPVGTVSVRLNNGNGTFTTGQQVPVGFNPYHLVLGDLDGDGDLDLVVANAGGSDGIISLAYNNGTGTFYLFSQAYAGNNPHAVALGDVDGDGDLDLLAANYTISGNTTSSSVSVRLNSGGIGFGGQQQEVSVGTRPLSLALGDADNDGDLDLFTANSNTSTVSLRLNTGTGIFSGTTEIGVAYNPEVLTLGDIDNDGDLDLLTSNAASNAVSIRLNNGLGSFSGTEQLTGLSTPRSLALGDADGDGDLDVLVTNGGNNTVSVRLNNGTGSFSGNLQVPVGTAPTGLALADLDGNGTLDFVTSNLGAGTASIRLNAASSASAAKVLAKAPAKLTEQVELYPNPAHASVHLQLPTELAQQAVQLSLVNALGQVVLEQQLSARQTAAELKLGSLAQGVYSMQLRTAAGLVTKRLVVE</sequence>
<dbReference type="Pfam" id="PF13205">
    <property type="entry name" value="Big_5"/>
    <property type="match status" value="2"/>
</dbReference>
<evidence type="ECO:0000259" key="3">
    <source>
        <dbReference type="Pfam" id="PF18962"/>
    </source>
</evidence>
<dbReference type="SUPFAM" id="SSF81296">
    <property type="entry name" value="E set domains"/>
    <property type="match status" value="1"/>
</dbReference>